<proteinExistence type="predicted"/>
<gene>
    <name evidence="2" type="ORF">P7K49_023314</name>
</gene>
<evidence type="ECO:0000313" key="3">
    <source>
        <dbReference type="Proteomes" id="UP001266305"/>
    </source>
</evidence>
<dbReference type="Proteomes" id="UP001266305">
    <property type="component" value="Unassembled WGS sequence"/>
</dbReference>
<protein>
    <submittedName>
        <fullName evidence="2">Uncharacterized protein</fullName>
    </submittedName>
</protein>
<sequence length="114" mass="12366">MRPEGLWGGRPYNLRLPPVSARKEKSRVAAGSSVFIEDRAWEKRGDPERLCGSRGLGRRLWPGSGRGLAGRGEGAGHLTRAGRTSPEPAQGRHPQMSGIRRWAVWGAGIGQEAD</sequence>
<feature type="compositionally biased region" description="Gly residues" evidence="1">
    <location>
        <begin position="64"/>
        <end position="75"/>
    </location>
</feature>
<evidence type="ECO:0000256" key="1">
    <source>
        <dbReference type="SAM" id="MobiDB-lite"/>
    </source>
</evidence>
<comment type="caution">
    <text evidence="2">The sequence shown here is derived from an EMBL/GenBank/DDBJ whole genome shotgun (WGS) entry which is preliminary data.</text>
</comment>
<reference evidence="2 3" key="1">
    <citation type="submission" date="2023-05" db="EMBL/GenBank/DDBJ databases">
        <title>B98-5 Cell Line De Novo Hybrid Assembly: An Optical Mapping Approach.</title>
        <authorList>
            <person name="Kananen K."/>
            <person name="Auerbach J.A."/>
            <person name="Kautto E."/>
            <person name="Blachly J.S."/>
        </authorList>
    </citation>
    <scope>NUCLEOTIDE SEQUENCE [LARGE SCALE GENOMIC DNA]</scope>
    <source>
        <strain evidence="2">B95-8</strain>
        <tissue evidence="2">Cell line</tissue>
    </source>
</reference>
<evidence type="ECO:0000313" key="2">
    <source>
        <dbReference type="EMBL" id="KAK2097863.1"/>
    </source>
</evidence>
<name>A0ABQ9ULA8_SAGOE</name>
<keyword evidence="3" id="KW-1185">Reference proteome</keyword>
<accession>A0ABQ9ULA8</accession>
<dbReference type="EMBL" id="JASSZA010000011">
    <property type="protein sequence ID" value="KAK2097863.1"/>
    <property type="molecule type" value="Genomic_DNA"/>
</dbReference>
<feature type="region of interest" description="Disordered" evidence="1">
    <location>
        <begin position="61"/>
        <end position="100"/>
    </location>
</feature>
<organism evidence="2 3">
    <name type="scientific">Saguinus oedipus</name>
    <name type="common">Cotton-top tamarin</name>
    <name type="synonym">Oedipomidas oedipus</name>
    <dbReference type="NCBI Taxonomy" id="9490"/>
    <lineage>
        <taxon>Eukaryota</taxon>
        <taxon>Metazoa</taxon>
        <taxon>Chordata</taxon>
        <taxon>Craniata</taxon>
        <taxon>Vertebrata</taxon>
        <taxon>Euteleostomi</taxon>
        <taxon>Mammalia</taxon>
        <taxon>Eutheria</taxon>
        <taxon>Euarchontoglires</taxon>
        <taxon>Primates</taxon>
        <taxon>Haplorrhini</taxon>
        <taxon>Platyrrhini</taxon>
        <taxon>Cebidae</taxon>
        <taxon>Callitrichinae</taxon>
        <taxon>Saguinus</taxon>
    </lineage>
</organism>